<feature type="transmembrane region" description="Helical" evidence="6">
    <location>
        <begin position="41"/>
        <end position="65"/>
    </location>
</feature>
<dbReference type="Proteomes" id="UP000178726">
    <property type="component" value="Unassembled WGS sequence"/>
</dbReference>
<name>A0A1F6NBN4_9BACT</name>
<reference evidence="7 8" key="1">
    <citation type="journal article" date="2016" name="Nat. Commun.">
        <title>Thousands of microbial genomes shed light on interconnected biogeochemical processes in an aquifer system.</title>
        <authorList>
            <person name="Anantharaman K."/>
            <person name="Brown C.T."/>
            <person name="Hug L.A."/>
            <person name="Sharon I."/>
            <person name="Castelle C.J."/>
            <person name="Probst A.J."/>
            <person name="Thomas B.C."/>
            <person name="Singh A."/>
            <person name="Wilkins M.J."/>
            <person name="Karaoz U."/>
            <person name="Brodie E.L."/>
            <person name="Williams K.H."/>
            <person name="Hubbard S.S."/>
            <person name="Banfield J.F."/>
        </authorList>
    </citation>
    <scope>NUCLEOTIDE SEQUENCE [LARGE SCALE GENOMIC DNA]</scope>
</reference>
<evidence type="ECO:0000256" key="6">
    <source>
        <dbReference type="SAM" id="Phobius"/>
    </source>
</evidence>
<feature type="transmembrane region" description="Helical" evidence="6">
    <location>
        <begin position="210"/>
        <end position="229"/>
    </location>
</feature>
<dbReference type="STRING" id="1798689.A3I29_02565"/>
<organism evidence="7 8">
    <name type="scientific">Candidatus Magasanikbacteria bacterium RIFCSPLOWO2_02_FULL_44_11</name>
    <dbReference type="NCBI Taxonomy" id="1798689"/>
    <lineage>
        <taxon>Bacteria</taxon>
        <taxon>Candidatus Magasanikiibacteriota</taxon>
    </lineage>
</organism>
<comment type="caution">
    <text evidence="7">The sequence shown here is derived from an EMBL/GenBank/DDBJ whole genome shotgun (WGS) entry which is preliminary data.</text>
</comment>
<feature type="transmembrane region" description="Helical" evidence="6">
    <location>
        <begin position="385"/>
        <end position="403"/>
    </location>
</feature>
<dbReference type="PANTHER" id="PTHR30250:SF11">
    <property type="entry name" value="O-ANTIGEN TRANSPORTER-RELATED"/>
    <property type="match status" value="1"/>
</dbReference>
<sequence>MAYTVSQNTSLYTTASILQKAVSFIYFTIVARLIGVENTGHYFFALSFAAIFTVIADFGLAAVLTRETARYPDQTEGYLTTVLWTKIAFGLGSWVLMIGAAYALGYDPILKKLILVAGLTMVFDNLHNVFFGVFRAHRNLLIESIGIIMSQTITMAVGLFALWNHWPLWSLIAAYTIASATTVIFAAIAAQRVYKLHYRLAFDTAILKSFINIAIPFGVAGILLRLYSYADSIIMSKLLDPVYLGWWSVSYKITFAFQFLPVALSASIYPVMSSWMITNREKIGELFVKAWRYLFLIVFPLTFGLGAIAEPLIVKLYGAAYLPSVTVLRILLFSLVFGFLSFVTGATLNATNNQKKQTTLLAVTLVTNVLLNLLLIPLFTIRGAAFAALIGNIILAVGGFVLVKKTVAIKTSELWDYGFNAFWPAAVMGIAALVLLKIMNLWLVIAISVLLYVVLLYVSGGLTKELVQEFKLKLLPQRSL</sequence>
<feature type="transmembrane region" description="Helical" evidence="6">
    <location>
        <begin position="249"/>
        <end position="272"/>
    </location>
</feature>
<feature type="transmembrane region" description="Helical" evidence="6">
    <location>
        <begin position="77"/>
        <end position="101"/>
    </location>
</feature>
<keyword evidence="4 6" id="KW-1133">Transmembrane helix</keyword>
<accession>A0A1F6NBN4</accession>
<feature type="transmembrane region" description="Helical" evidence="6">
    <location>
        <begin position="140"/>
        <end position="163"/>
    </location>
</feature>
<evidence type="ECO:0000256" key="2">
    <source>
        <dbReference type="ARBA" id="ARBA00022475"/>
    </source>
</evidence>
<proteinExistence type="predicted"/>
<feature type="transmembrane region" description="Helical" evidence="6">
    <location>
        <begin position="169"/>
        <end position="190"/>
    </location>
</feature>
<evidence type="ECO:0000313" key="7">
    <source>
        <dbReference type="EMBL" id="OGH81261.1"/>
    </source>
</evidence>
<evidence type="ECO:0000256" key="5">
    <source>
        <dbReference type="ARBA" id="ARBA00023136"/>
    </source>
</evidence>
<keyword evidence="5 6" id="KW-0472">Membrane</keyword>
<dbReference type="PANTHER" id="PTHR30250">
    <property type="entry name" value="PST FAMILY PREDICTED COLANIC ACID TRANSPORTER"/>
    <property type="match status" value="1"/>
</dbReference>
<comment type="subcellular location">
    <subcellularLocation>
        <location evidence="1">Cell membrane</location>
        <topology evidence="1">Multi-pass membrane protein</topology>
    </subcellularLocation>
</comment>
<dbReference type="Pfam" id="PF01943">
    <property type="entry name" value="Polysacc_synt"/>
    <property type="match status" value="1"/>
</dbReference>
<gene>
    <name evidence="7" type="ORF">A3I29_02565</name>
</gene>
<protein>
    <submittedName>
        <fullName evidence="7">Uncharacterized protein</fullName>
    </submittedName>
</protein>
<feature type="transmembrane region" description="Helical" evidence="6">
    <location>
        <begin position="441"/>
        <end position="463"/>
    </location>
</feature>
<evidence type="ECO:0000313" key="8">
    <source>
        <dbReference type="Proteomes" id="UP000178726"/>
    </source>
</evidence>
<dbReference type="CDD" id="cd13128">
    <property type="entry name" value="MATE_Wzx_like"/>
    <property type="match status" value="1"/>
</dbReference>
<keyword evidence="2" id="KW-1003">Cell membrane</keyword>
<dbReference type="InterPro" id="IPR002797">
    <property type="entry name" value="Polysacc_synth"/>
</dbReference>
<dbReference type="EMBL" id="MFQK01000007">
    <property type="protein sequence ID" value="OGH81261.1"/>
    <property type="molecule type" value="Genomic_DNA"/>
</dbReference>
<feature type="transmembrane region" description="Helical" evidence="6">
    <location>
        <begin position="326"/>
        <end position="348"/>
    </location>
</feature>
<feature type="transmembrane region" description="Helical" evidence="6">
    <location>
        <begin position="360"/>
        <end position="379"/>
    </location>
</feature>
<feature type="transmembrane region" description="Helical" evidence="6">
    <location>
        <begin position="293"/>
        <end position="314"/>
    </location>
</feature>
<dbReference type="GO" id="GO:0005886">
    <property type="term" value="C:plasma membrane"/>
    <property type="evidence" value="ECO:0007669"/>
    <property type="project" value="UniProtKB-SubCell"/>
</dbReference>
<evidence type="ECO:0000256" key="3">
    <source>
        <dbReference type="ARBA" id="ARBA00022692"/>
    </source>
</evidence>
<feature type="transmembrane region" description="Helical" evidence="6">
    <location>
        <begin position="12"/>
        <end position="35"/>
    </location>
</feature>
<dbReference type="InterPro" id="IPR050833">
    <property type="entry name" value="Poly_Biosynth_Transport"/>
</dbReference>
<dbReference type="AlphaFoldDB" id="A0A1F6NBN4"/>
<feature type="transmembrane region" description="Helical" evidence="6">
    <location>
        <begin position="415"/>
        <end position="435"/>
    </location>
</feature>
<evidence type="ECO:0000256" key="4">
    <source>
        <dbReference type="ARBA" id="ARBA00022989"/>
    </source>
</evidence>
<evidence type="ECO:0000256" key="1">
    <source>
        <dbReference type="ARBA" id="ARBA00004651"/>
    </source>
</evidence>
<keyword evidence="3 6" id="KW-0812">Transmembrane</keyword>
<feature type="transmembrane region" description="Helical" evidence="6">
    <location>
        <begin position="113"/>
        <end position="133"/>
    </location>
</feature>